<protein>
    <submittedName>
        <fullName evidence="8">Alcohol dehydrogenase GroES domain protein</fullName>
    </submittedName>
</protein>
<evidence type="ECO:0000259" key="7">
    <source>
        <dbReference type="Pfam" id="PF16912"/>
    </source>
</evidence>
<dbReference type="Proteomes" id="UP000008221">
    <property type="component" value="Chromosome"/>
</dbReference>
<evidence type="ECO:0000313" key="8">
    <source>
        <dbReference type="EMBL" id="ABK53453.1"/>
    </source>
</evidence>
<evidence type="ECO:0000256" key="4">
    <source>
        <dbReference type="ARBA" id="ARBA00023002"/>
    </source>
</evidence>
<proteinExistence type="predicted"/>
<dbReference type="OrthoDB" id="9797931at2"/>
<dbReference type="Gene3D" id="3.40.50.720">
    <property type="entry name" value="NAD(P)-binding Rossmann-like Domain"/>
    <property type="match status" value="1"/>
</dbReference>
<sequence length="350" mass="37012">MSVRALSVVPGKPETAQVGDHPDPPESDGSVLVDGLLIGICGTDVEILREGYGWAPPGEERLVIGHESLGRVAAAPPDSGFSPGDLVAGIVRRPDPVPCVPCSLGAWDFCRNGRYTERGIKERHGYAANQWRIEPEFAVRLDPTLGDLGVLLEPTSVVAKAWDQAEKVAARSPAPRHVALVTGAGPIGLLAALLGVQRAYQVHVFDQVTTGPKPDLVADLGATYHTGDIAGIGVQPDVVIECTGHGPLVFALTDVVATDGVICLTGISASKRQAAMRPDEVNKEMVLDNLALVGSVNASRAHYEAAAAALAAADRSWLARLITRRVPLERFDQALERQDGDVKVVLELAH</sequence>
<keyword evidence="4" id="KW-0560">Oxidoreductase</keyword>
<evidence type="ECO:0000256" key="2">
    <source>
        <dbReference type="ARBA" id="ARBA00022723"/>
    </source>
</evidence>
<dbReference type="EMBL" id="CP000481">
    <property type="protein sequence ID" value="ABK53453.1"/>
    <property type="molecule type" value="Genomic_DNA"/>
</dbReference>
<dbReference type="CDD" id="cd08230">
    <property type="entry name" value="glucose_DH"/>
    <property type="match status" value="1"/>
</dbReference>
<evidence type="ECO:0000313" key="9">
    <source>
        <dbReference type="Proteomes" id="UP000008221"/>
    </source>
</evidence>
<dbReference type="AlphaFoldDB" id="A0LVJ3"/>
<dbReference type="Pfam" id="PF08240">
    <property type="entry name" value="ADH_N"/>
    <property type="match status" value="1"/>
</dbReference>
<keyword evidence="9" id="KW-1185">Reference proteome</keyword>
<evidence type="ECO:0000256" key="5">
    <source>
        <dbReference type="SAM" id="MobiDB-lite"/>
    </source>
</evidence>
<dbReference type="PANTHER" id="PTHR43189:SF2">
    <property type="entry name" value="GLUCOSE 1-DEHYDROGENASE"/>
    <property type="match status" value="1"/>
</dbReference>
<evidence type="ECO:0000256" key="3">
    <source>
        <dbReference type="ARBA" id="ARBA00022833"/>
    </source>
</evidence>
<dbReference type="InterPro" id="IPR013154">
    <property type="entry name" value="ADH-like_N"/>
</dbReference>
<dbReference type="SUPFAM" id="SSF50129">
    <property type="entry name" value="GroES-like"/>
    <property type="match status" value="1"/>
</dbReference>
<dbReference type="InterPro" id="IPR011032">
    <property type="entry name" value="GroES-like_sf"/>
</dbReference>
<keyword evidence="2" id="KW-0479">Metal-binding</keyword>
<dbReference type="SUPFAM" id="SSF51735">
    <property type="entry name" value="NAD(P)-binding Rossmann-fold domains"/>
    <property type="match status" value="1"/>
</dbReference>
<dbReference type="eggNOG" id="COG1063">
    <property type="taxonomic scope" value="Bacteria"/>
</dbReference>
<comment type="cofactor">
    <cofactor evidence="1">
        <name>Zn(2+)</name>
        <dbReference type="ChEBI" id="CHEBI:29105"/>
    </cofactor>
</comment>
<organism evidence="8 9">
    <name type="scientific">Acidothermus cellulolyticus (strain ATCC 43068 / DSM 8971 / 11B)</name>
    <dbReference type="NCBI Taxonomy" id="351607"/>
    <lineage>
        <taxon>Bacteria</taxon>
        <taxon>Bacillati</taxon>
        <taxon>Actinomycetota</taxon>
        <taxon>Actinomycetes</taxon>
        <taxon>Acidothermales</taxon>
        <taxon>Acidothermaceae</taxon>
        <taxon>Acidothermus</taxon>
    </lineage>
</organism>
<dbReference type="GO" id="GO:0016491">
    <property type="term" value="F:oxidoreductase activity"/>
    <property type="evidence" value="ECO:0007669"/>
    <property type="project" value="UniProtKB-KW"/>
</dbReference>
<dbReference type="HOGENOM" id="CLU_026673_1_0_11"/>
<dbReference type="InterPro" id="IPR036291">
    <property type="entry name" value="NAD(P)-bd_dom_sf"/>
</dbReference>
<dbReference type="InterPro" id="IPR031640">
    <property type="entry name" value="Glu_dehyd_C"/>
</dbReference>
<dbReference type="RefSeq" id="WP_011720516.1">
    <property type="nucleotide sequence ID" value="NC_008578.1"/>
</dbReference>
<feature type="domain" description="Alcohol dehydrogenase-like N-terminal" evidence="6">
    <location>
        <begin position="28"/>
        <end position="138"/>
    </location>
</feature>
<accession>A0LVJ3</accession>
<name>A0LVJ3_ACIC1</name>
<feature type="domain" description="Glucose dehydrogenase C-terminal" evidence="7">
    <location>
        <begin position="147"/>
        <end position="348"/>
    </location>
</feature>
<evidence type="ECO:0000256" key="1">
    <source>
        <dbReference type="ARBA" id="ARBA00001947"/>
    </source>
</evidence>
<feature type="region of interest" description="Disordered" evidence="5">
    <location>
        <begin position="1"/>
        <end position="29"/>
    </location>
</feature>
<dbReference type="PANTHER" id="PTHR43189">
    <property type="entry name" value="ZINC-TYPE ALCOHOL DEHYDROGENASE-LIKE PROTEIN C1198.01-RELATED"/>
    <property type="match status" value="1"/>
</dbReference>
<reference evidence="8 9" key="1">
    <citation type="journal article" date="2009" name="Genome Res.">
        <title>Complete genome of the cellulolytic thermophile Acidothermus cellulolyticus 11B provides insights into its ecophysiological and evolutionary adaptations.</title>
        <authorList>
            <person name="Barabote R.D."/>
            <person name="Xie G."/>
            <person name="Leu D.H."/>
            <person name="Normand P."/>
            <person name="Necsulea A."/>
            <person name="Daubin V."/>
            <person name="Medigue C."/>
            <person name="Adney W.S."/>
            <person name="Xu X.C."/>
            <person name="Lapidus A."/>
            <person name="Parales R.E."/>
            <person name="Detter C."/>
            <person name="Pujic P."/>
            <person name="Bruce D."/>
            <person name="Lavire C."/>
            <person name="Challacombe J.F."/>
            <person name="Brettin T.S."/>
            <person name="Berry A.M."/>
        </authorList>
    </citation>
    <scope>NUCLEOTIDE SEQUENCE [LARGE SCALE GENOMIC DNA]</scope>
    <source>
        <strain evidence="9">ATCC 43068 / DSM 8971 / 11B</strain>
    </source>
</reference>
<dbReference type="Gene3D" id="3.90.180.10">
    <property type="entry name" value="Medium-chain alcohol dehydrogenases, catalytic domain"/>
    <property type="match status" value="1"/>
</dbReference>
<dbReference type="STRING" id="351607.Acel_1681"/>
<dbReference type="Pfam" id="PF16912">
    <property type="entry name" value="Glu_dehyd_C"/>
    <property type="match status" value="1"/>
</dbReference>
<keyword evidence="3" id="KW-0862">Zinc</keyword>
<dbReference type="InParanoid" id="A0LVJ3"/>
<evidence type="ECO:0000259" key="6">
    <source>
        <dbReference type="Pfam" id="PF08240"/>
    </source>
</evidence>
<dbReference type="GO" id="GO:0046872">
    <property type="term" value="F:metal ion binding"/>
    <property type="evidence" value="ECO:0007669"/>
    <property type="project" value="UniProtKB-KW"/>
</dbReference>
<dbReference type="KEGG" id="ace:Acel_1681"/>
<gene>
    <name evidence="8" type="ordered locus">Acel_1681</name>
</gene>